<dbReference type="Proteomes" id="UP000224362">
    <property type="component" value="Segment"/>
</dbReference>
<gene>
    <name evidence="1" type="ORF">2050H1_089</name>
</gene>
<organism evidence="1 2">
    <name type="scientific">Serratia phage 2050H1</name>
    <dbReference type="NCBI Taxonomy" id="2024250"/>
    <lineage>
        <taxon>Viruses</taxon>
        <taxon>Duplodnaviria</taxon>
        <taxon>Heunggongvirae</taxon>
        <taxon>Uroviricota</taxon>
        <taxon>Caudoviricetes</taxon>
        <taxon>Pantevenvirales</taxon>
        <taxon>Ackermannviridae</taxon>
        <taxon>Miltonvirus</taxon>
        <taxon>Miltonvirus MAM1</taxon>
    </lineage>
</organism>
<dbReference type="EMBL" id="MF285619">
    <property type="protein sequence ID" value="ASZ78855.1"/>
    <property type="molecule type" value="Genomic_DNA"/>
</dbReference>
<reference evidence="1 2" key="1">
    <citation type="submission" date="2017-06" db="EMBL/GenBank/DDBJ databases">
        <authorList>
            <person name="Kim H.J."/>
            <person name="Triplett B.A."/>
        </authorList>
    </citation>
    <scope>NUCLEOTIDE SEQUENCE [LARGE SCALE GENOMIC DNA]</scope>
</reference>
<accession>A0A249Y2E1</accession>
<dbReference type="Gene3D" id="1.10.3420.10">
    <property type="entry name" value="putative ntp pyrophosphohydrolase like domain"/>
    <property type="match status" value="1"/>
</dbReference>
<protein>
    <submittedName>
        <fullName evidence="1">Nucleoside triphosphate pyrophosphohydrolase</fullName>
    </submittedName>
</protein>
<sequence>MKTTFEKVSALNLAFGNEKGDVLNPVAGNILKQATLCLEEAVEMIQEGFPGVELVLSVDHKGRQVISLDKSKWDNQVNLVQVLDAQGDMTTVNDGVAHIIGVDGNRVYDIVDASNRTKFIRCQEEVAPALQYYFDKGFNRGDLYLEGDFPEMCIKVTADITVQGKYYPRDKFLKNMATFQEPDFSEILAGK</sequence>
<evidence type="ECO:0000313" key="2">
    <source>
        <dbReference type="Proteomes" id="UP000224362"/>
    </source>
</evidence>
<evidence type="ECO:0000313" key="1">
    <source>
        <dbReference type="EMBL" id="ASZ78855.1"/>
    </source>
</evidence>
<proteinExistence type="predicted"/>
<name>A0A249Y2E1_9CAUD</name>
<dbReference type="InterPro" id="IPR023292">
    <property type="entry name" value="NTP_PyroPHydrolase-like_dom_sf"/>
</dbReference>
<dbReference type="GO" id="GO:0016787">
    <property type="term" value="F:hydrolase activity"/>
    <property type="evidence" value="ECO:0007669"/>
    <property type="project" value="UniProtKB-KW"/>
</dbReference>
<keyword evidence="1" id="KW-0378">Hydrolase</keyword>